<evidence type="ECO:0000313" key="3">
    <source>
        <dbReference type="Proteomes" id="UP000053237"/>
    </source>
</evidence>
<dbReference type="EMBL" id="CAIX01000008">
    <property type="protein sequence ID" value="CCI40343.1"/>
    <property type="molecule type" value="Genomic_DNA"/>
</dbReference>
<proteinExistence type="predicted"/>
<organism evidence="1 3">
    <name type="scientific">Albugo candida</name>
    <dbReference type="NCBI Taxonomy" id="65357"/>
    <lineage>
        <taxon>Eukaryota</taxon>
        <taxon>Sar</taxon>
        <taxon>Stramenopiles</taxon>
        <taxon>Oomycota</taxon>
        <taxon>Peronosporomycetes</taxon>
        <taxon>Albuginales</taxon>
        <taxon>Albuginaceae</taxon>
        <taxon>Albugo</taxon>
    </lineage>
</organism>
<name>A0A024G214_9STRA</name>
<sequence length="167" mass="19412">MKSKIEYIHQEGLGTATLKFLPEVCANSMRSCVMKICLKIFAYLVQRKIQSVRFFFTPEIVICTHFIIQKILRRPPSFRNLILHSLRNIQKLGLWCARKVQTLSKLADDKHIYISRSVNSGKRTKIGRMRRNDIIMEVFRTNEAVLRDPRDIIHLLAMKPIGATNAM</sequence>
<dbReference type="InParanoid" id="A0A024G214"/>
<protein>
    <submittedName>
        <fullName evidence="1">Uncharacterized protein</fullName>
    </submittedName>
</protein>
<evidence type="ECO:0000313" key="1">
    <source>
        <dbReference type="EMBL" id="CCI40343.1"/>
    </source>
</evidence>
<gene>
    <name evidence="1" type="ORF">BN9_011270</name>
    <name evidence="2" type="ORF">BN9_114810</name>
</gene>
<comment type="caution">
    <text evidence="1">The sequence shown here is derived from an EMBL/GenBank/DDBJ whole genome shotgun (WGS) entry which is preliminary data.</text>
</comment>
<keyword evidence="3" id="KW-1185">Reference proteome</keyword>
<evidence type="ECO:0000313" key="2">
    <source>
        <dbReference type="EMBL" id="CCI49988.1"/>
    </source>
</evidence>
<dbReference type="AlphaFoldDB" id="A0A024G214"/>
<dbReference type="Proteomes" id="UP000053237">
    <property type="component" value="Unassembled WGS sequence"/>
</dbReference>
<reference evidence="1 3" key="1">
    <citation type="submission" date="2012-05" db="EMBL/GenBank/DDBJ databases">
        <title>Recombination and specialization in a pathogen metapopulation.</title>
        <authorList>
            <person name="Gardiner A."/>
            <person name="Kemen E."/>
            <person name="Schultz-Larsen T."/>
            <person name="MacLean D."/>
            <person name="Van Oosterhout C."/>
            <person name="Jones J.D.G."/>
        </authorList>
    </citation>
    <scope>NUCLEOTIDE SEQUENCE [LARGE SCALE GENOMIC DNA]</scope>
    <source>
        <strain evidence="1 3">Ac Nc2</strain>
    </source>
</reference>
<accession>A0A024G214</accession>
<dbReference type="EMBL" id="CAIX01000373">
    <property type="protein sequence ID" value="CCI49988.1"/>
    <property type="molecule type" value="Genomic_DNA"/>
</dbReference>